<sequence>MPVGSCSEPGKVEARRDEPAKGAPERRPEERAGDWIAIRGGGLKFAHRRGRSQDEAK</sequence>
<keyword evidence="3" id="KW-1185">Reference proteome</keyword>
<feature type="region of interest" description="Disordered" evidence="1">
    <location>
        <begin position="1"/>
        <end position="34"/>
    </location>
</feature>
<protein>
    <submittedName>
        <fullName evidence="2">Uncharacterized protein</fullName>
    </submittedName>
</protein>
<dbReference type="RefSeq" id="WP_185673156.1">
    <property type="nucleotide sequence ID" value="NZ_JACJVP010000070.1"/>
</dbReference>
<dbReference type="Proteomes" id="UP000547209">
    <property type="component" value="Unassembled WGS sequence"/>
</dbReference>
<name>A0A7X0RZS3_9BACL</name>
<accession>A0A7X0RZS3</accession>
<evidence type="ECO:0000256" key="1">
    <source>
        <dbReference type="SAM" id="MobiDB-lite"/>
    </source>
</evidence>
<dbReference type="EMBL" id="JACJVP010000070">
    <property type="protein sequence ID" value="MBB6675300.1"/>
    <property type="molecule type" value="Genomic_DNA"/>
</dbReference>
<proteinExistence type="predicted"/>
<organism evidence="2 3">
    <name type="scientific">Cohnella nanjingensis</name>
    <dbReference type="NCBI Taxonomy" id="1387779"/>
    <lineage>
        <taxon>Bacteria</taxon>
        <taxon>Bacillati</taxon>
        <taxon>Bacillota</taxon>
        <taxon>Bacilli</taxon>
        <taxon>Bacillales</taxon>
        <taxon>Paenibacillaceae</taxon>
        <taxon>Cohnella</taxon>
    </lineage>
</organism>
<comment type="caution">
    <text evidence="2">The sequence shown here is derived from an EMBL/GenBank/DDBJ whole genome shotgun (WGS) entry which is preliminary data.</text>
</comment>
<evidence type="ECO:0000313" key="3">
    <source>
        <dbReference type="Proteomes" id="UP000547209"/>
    </source>
</evidence>
<reference evidence="2 3" key="1">
    <citation type="submission" date="2020-08" db="EMBL/GenBank/DDBJ databases">
        <title>Cohnella phylogeny.</title>
        <authorList>
            <person name="Dunlap C."/>
        </authorList>
    </citation>
    <scope>NUCLEOTIDE SEQUENCE [LARGE SCALE GENOMIC DNA]</scope>
    <source>
        <strain evidence="2 3">DSM 28246</strain>
    </source>
</reference>
<gene>
    <name evidence="2" type="ORF">H7C19_32045</name>
</gene>
<feature type="compositionally biased region" description="Basic and acidic residues" evidence="1">
    <location>
        <begin position="10"/>
        <end position="33"/>
    </location>
</feature>
<evidence type="ECO:0000313" key="2">
    <source>
        <dbReference type="EMBL" id="MBB6675300.1"/>
    </source>
</evidence>
<dbReference type="AlphaFoldDB" id="A0A7X0RZS3"/>